<dbReference type="InterPro" id="IPR036890">
    <property type="entry name" value="HATPase_C_sf"/>
</dbReference>
<feature type="domain" description="PAC" evidence="8">
    <location>
        <begin position="311"/>
        <end position="363"/>
    </location>
</feature>
<evidence type="ECO:0000313" key="10">
    <source>
        <dbReference type="Proteomes" id="UP000239366"/>
    </source>
</evidence>
<dbReference type="InterPro" id="IPR035965">
    <property type="entry name" value="PAS-like_dom_sf"/>
</dbReference>
<dbReference type="Pfam" id="PF08447">
    <property type="entry name" value="PAS_3"/>
    <property type="match status" value="1"/>
</dbReference>
<dbReference type="AlphaFoldDB" id="A0A2S7T8N7"/>
<feature type="domain" description="Histidine kinase" evidence="6">
    <location>
        <begin position="381"/>
        <end position="591"/>
    </location>
</feature>
<keyword evidence="10" id="KW-1185">Reference proteome</keyword>
<dbReference type="SUPFAM" id="SSF55785">
    <property type="entry name" value="PYP-like sensor domain (PAS domain)"/>
    <property type="match status" value="2"/>
</dbReference>
<dbReference type="InterPro" id="IPR052162">
    <property type="entry name" value="Sensor_kinase/Photoreceptor"/>
</dbReference>
<dbReference type="PROSITE" id="PS50109">
    <property type="entry name" value="HIS_KIN"/>
    <property type="match status" value="1"/>
</dbReference>
<reference evidence="10" key="1">
    <citation type="submission" date="2016-11" db="EMBL/GenBank/DDBJ databases">
        <title>Trade-off between light-utilization and light-protection in marine flavobacteria.</title>
        <authorList>
            <person name="Kumagai Y."/>
            <person name="Yoshizawa S."/>
            <person name="Kogure K."/>
        </authorList>
    </citation>
    <scope>NUCLEOTIDE SEQUENCE [LARGE SCALE GENOMIC DNA]</scope>
    <source>
        <strain evidence="10">SG-18</strain>
    </source>
</reference>
<comment type="caution">
    <text evidence="9">The sequence shown here is derived from an EMBL/GenBank/DDBJ whole genome shotgun (WGS) entry which is preliminary data.</text>
</comment>
<evidence type="ECO:0000259" key="7">
    <source>
        <dbReference type="PROSITE" id="PS50112"/>
    </source>
</evidence>
<dbReference type="PRINTS" id="PR00344">
    <property type="entry name" value="BCTRLSENSOR"/>
</dbReference>
<dbReference type="Gene3D" id="3.30.565.10">
    <property type="entry name" value="Histidine kinase-like ATPase, C-terminal domain"/>
    <property type="match status" value="1"/>
</dbReference>
<keyword evidence="3" id="KW-0597">Phosphoprotein</keyword>
<dbReference type="InterPro" id="IPR013655">
    <property type="entry name" value="PAS_fold_3"/>
</dbReference>
<dbReference type="Gene3D" id="2.10.70.100">
    <property type="match status" value="1"/>
</dbReference>
<dbReference type="GO" id="GO:0004673">
    <property type="term" value="F:protein histidine kinase activity"/>
    <property type="evidence" value="ECO:0007669"/>
    <property type="project" value="UniProtKB-EC"/>
</dbReference>
<dbReference type="SMART" id="SM00086">
    <property type="entry name" value="PAC"/>
    <property type="match status" value="2"/>
</dbReference>
<evidence type="ECO:0000259" key="8">
    <source>
        <dbReference type="PROSITE" id="PS50113"/>
    </source>
</evidence>
<dbReference type="CDD" id="cd00130">
    <property type="entry name" value="PAS"/>
    <property type="match status" value="1"/>
</dbReference>
<dbReference type="InterPro" id="IPR000014">
    <property type="entry name" value="PAS"/>
</dbReference>
<dbReference type="PROSITE" id="PS50113">
    <property type="entry name" value="PAC"/>
    <property type="match status" value="1"/>
</dbReference>
<dbReference type="SMART" id="SM00387">
    <property type="entry name" value="HATPase_c"/>
    <property type="match status" value="1"/>
</dbReference>
<dbReference type="InterPro" id="IPR005467">
    <property type="entry name" value="His_kinase_dom"/>
</dbReference>
<dbReference type="PROSITE" id="PS50112">
    <property type="entry name" value="PAS"/>
    <property type="match status" value="1"/>
</dbReference>
<dbReference type="EC" id="2.7.13.3" evidence="2"/>
<evidence type="ECO:0000256" key="5">
    <source>
        <dbReference type="ARBA" id="ARBA00022777"/>
    </source>
</evidence>
<feature type="domain" description="PAS" evidence="7">
    <location>
        <begin position="236"/>
        <end position="308"/>
    </location>
</feature>
<evidence type="ECO:0000259" key="6">
    <source>
        <dbReference type="PROSITE" id="PS50109"/>
    </source>
</evidence>
<proteinExistence type="predicted"/>
<dbReference type="InterPro" id="IPR004358">
    <property type="entry name" value="Sig_transdc_His_kin-like_C"/>
</dbReference>
<accession>A0A2S7T8N7</accession>
<name>A0A2S7T8N7_9FLAO</name>
<evidence type="ECO:0000256" key="1">
    <source>
        <dbReference type="ARBA" id="ARBA00000085"/>
    </source>
</evidence>
<evidence type="ECO:0000313" key="9">
    <source>
        <dbReference type="EMBL" id="PQJ16292.1"/>
    </source>
</evidence>
<evidence type="ECO:0000256" key="2">
    <source>
        <dbReference type="ARBA" id="ARBA00012438"/>
    </source>
</evidence>
<protein>
    <recommendedName>
        <fullName evidence="2">histidine kinase</fullName>
        <ecNumber evidence="2">2.7.13.3</ecNumber>
    </recommendedName>
</protein>
<organism evidence="9 10">
    <name type="scientific">Aureicoccus marinus</name>
    <dbReference type="NCBI Taxonomy" id="754435"/>
    <lineage>
        <taxon>Bacteria</taxon>
        <taxon>Pseudomonadati</taxon>
        <taxon>Bacteroidota</taxon>
        <taxon>Flavobacteriia</taxon>
        <taxon>Flavobacteriales</taxon>
        <taxon>Flavobacteriaceae</taxon>
        <taxon>Aureicoccus</taxon>
    </lineage>
</organism>
<dbReference type="OrthoDB" id="5522855at2"/>
<comment type="catalytic activity">
    <reaction evidence="1">
        <text>ATP + protein L-histidine = ADP + protein N-phospho-L-histidine.</text>
        <dbReference type="EC" id="2.7.13.3"/>
    </reaction>
</comment>
<dbReference type="PANTHER" id="PTHR43304:SF1">
    <property type="entry name" value="PAC DOMAIN-CONTAINING PROTEIN"/>
    <property type="match status" value="1"/>
</dbReference>
<evidence type="ECO:0000256" key="4">
    <source>
        <dbReference type="ARBA" id="ARBA00022679"/>
    </source>
</evidence>
<dbReference type="PANTHER" id="PTHR43304">
    <property type="entry name" value="PHYTOCHROME-LIKE PROTEIN CPH1"/>
    <property type="match status" value="1"/>
</dbReference>
<sequence>MSKEKTTTSIDLPWAVFQTDATGKLLNGSPKARDLMQFWRTTDLSTIIRAIEWNGPLNWEQLVQKEVPEVGYYKYYDSKSVIHWFRFSLQFQNADPFISVEDITSRKMANDLSNLACEAANVGSWELDFLRNQLSWSDTVREIHEVPKDYEPQLDTAIEFYKAGYHRDKIREVVSLCIETGEPYDGELIIVTAKGNEKWVRAIGHSEIVNGVCTRMYGTFQDIDRQKKAEIERHRLSERMQVAVQSAKVGLWDLDIVNNVVHWDDVMYDLYDLKRDEFAGDFDAWEKTVHPDDKKEALINVEKAISGEQEFNTVFRIISGKGDIRYITGKGEVFRNTKGEPIRMIGANIDITKIKRNESRLRELLEITEKQNQSLLNFAHIVSHNLRSNSSNLGLLTSMFKAGKMPVDKAVEMIQVSADRLEQTITDLNEVVHIKTKDKHQAPLGFRQILLEVMEGINGTWSSADAKLDLNIDADLRVYGVKSYIESVIHNMLTNALKYSKTDTPLKLSVYAETTYEEARVYFKDNGRGIDLEKHKDKIFGMYKTFHGNPDAKGIGLFLSQNQMESMGGKITVESQPNEGTTFCLHFKRQA</sequence>
<dbReference type="EMBL" id="MQVX01000001">
    <property type="protein sequence ID" value="PQJ16292.1"/>
    <property type="molecule type" value="Genomic_DNA"/>
</dbReference>
<dbReference type="InterPro" id="IPR000700">
    <property type="entry name" value="PAS-assoc_C"/>
</dbReference>
<dbReference type="Proteomes" id="UP000239366">
    <property type="component" value="Unassembled WGS sequence"/>
</dbReference>
<dbReference type="SUPFAM" id="SSF55874">
    <property type="entry name" value="ATPase domain of HSP90 chaperone/DNA topoisomerase II/histidine kinase"/>
    <property type="match status" value="1"/>
</dbReference>
<dbReference type="InterPro" id="IPR003594">
    <property type="entry name" value="HATPase_dom"/>
</dbReference>
<dbReference type="RefSeq" id="WP_105001967.1">
    <property type="nucleotide sequence ID" value="NZ_MQVX01000001.1"/>
</dbReference>
<keyword evidence="4" id="KW-0808">Transferase</keyword>
<gene>
    <name evidence="9" type="ORF">BST99_11695</name>
</gene>
<evidence type="ECO:0000256" key="3">
    <source>
        <dbReference type="ARBA" id="ARBA00022553"/>
    </source>
</evidence>
<dbReference type="Pfam" id="PF02518">
    <property type="entry name" value="HATPase_c"/>
    <property type="match status" value="1"/>
</dbReference>
<dbReference type="SMART" id="SM00091">
    <property type="entry name" value="PAS"/>
    <property type="match status" value="1"/>
</dbReference>
<dbReference type="Gene3D" id="3.30.450.20">
    <property type="entry name" value="PAS domain"/>
    <property type="match status" value="2"/>
</dbReference>
<keyword evidence="5" id="KW-0418">Kinase</keyword>
<dbReference type="InterPro" id="IPR001610">
    <property type="entry name" value="PAC"/>
</dbReference>